<proteinExistence type="predicted"/>
<keyword evidence="1 5" id="KW-0812">Transmembrane</keyword>
<dbReference type="Proteomes" id="UP001237823">
    <property type="component" value="Unassembled WGS sequence"/>
</dbReference>
<feature type="transmembrane region" description="Helical" evidence="5">
    <location>
        <begin position="276"/>
        <end position="297"/>
    </location>
</feature>
<gene>
    <name evidence="6" type="ORF">QUG92_15860</name>
</gene>
<feature type="compositionally biased region" description="Low complexity" evidence="4">
    <location>
        <begin position="426"/>
        <end position="437"/>
    </location>
</feature>
<feature type="transmembrane region" description="Helical" evidence="5">
    <location>
        <begin position="396"/>
        <end position="417"/>
    </location>
</feature>
<reference evidence="6 7" key="1">
    <citation type="submission" date="2023-06" db="EMBL/GenBank/DDBJ databases">
        <authorList>
            <person name="Feng G."/>
            <person name="Li J."/>
            <person name="Zhu H."/>
        </authorList>
    </citation>
    <scope>NUCLEOTIDE SEQUENCE [LARGE SCALE GENOMIC DNA]</scope>
    <source>
        <strain evidence="6 7">RHCKG23</strain>
    </source>
</reference>
<protein>
    <submittedName>
        <fullName evidence="6">Type IV secretion system protein</fullName>
    </submittedName>
</protein>
<feature type="transmembrane region" description="Helical" evidence="5">
    <location>
        <begin position="99"/>
        <end position="123"/>
    </location>
</feature>
<feature type="region of interest" description="Disordered" evidence="4">
    <location>
        <begin position="544"/>
        <end position="566"/>
    </location>
</feature>
<feature type="compositionally biased region" description="Low complexity" evidence="4">
    <location>
        <begin position="446"/>
        <end position="460"/>
    </location>
</feature>
<dbReference type="InterPro" id="IPR007688">
    <property type="entry name" value="Conjugal_tfr_TrbL/VirB6"/>
</dbReference>
<sequence>MGTSRSRGYEMAASDCESKLYYVSHLQECTANSIGDVVSKAANDTVQQLMNNALETFGKIVGSLGTLWVNVPSPQLTKGDADASGYTPTETVTSNFDTILGYVAWIGLFVAVLSIIGFAIMFMRARSEETGLDSLGRLGLVFGGVFLVTSASSLVAWLIPTTAPAGSSTTVGFLQSSTWYIVLTMAVASVIIAGIRMAWTQRGEPVRDLLKSLLTLVMVSTIGLTVIQLAVSAGDAFSVGVLNAATDCNVAADTGTSSCFGTNVASMIALTAQSPIGTIGILILALIAILMTFVQVALMVVRSAMLVLLAGVLPLTASFTNTPTGNQWFRKSLGWLIAFILYKPAAALIYAAAFKLVGTDLFSKDDGGIWSIMTGMALMIMALIALPALMRFIAPMVSAAGGGAAGAAIVGGMAAMGGQAASGAMQKISQSTSRTATAGGGGGSGSDSPSGSSSASTGARSAGGSGTSKGASTGAKSGHSGAQSGAQAAGAGGQAVGAGAGAASGAGGSAAAGGAGAAAGGAAAAAGPAAVAVIGAQAIAKGAKKASDATKSAVEDSAGEGPSGSQ</sequence>
<evidence type="ECO:0000256" key="2">
    <source>
        <dbReference type="ARBA" id="ARBA00022989"/>
    </source>
</evidence>
<keyword evidence="3 5" id="KW-0472">Membrane</keyword>
<keyword evidence="2 5" id="KW-1133">Transmembrane helix</keyword>
<evidence type="ECO:0000256" key="1">
    <source>
        <dbReference type="ARBA" id="ARBA00022692"/>
    </source>
</evidence>
<evidence type="ECO:0000256" key="3">
    <source>
        <dbReference type="ARBA" id="ARBA00023136"/>
    </source>
</evidence>
<accession>A0ABT7TAJ3</accession>
<feature type="compositionally biased region" description="Low complexity" evidence="4">
    <location>
        <begin position="468"/>
        <end position="489"/>
    </location>
</feature>
<feature type="transmembrane region" description="Helical" evidence="5">
    <location>
        <begin position="179"/>
        <end position="199"/>
    </location>
</feature>
<dbReference type="Pfam" id="PF04610">
    <property type="entry name" value="TrbL"/>
    <property type="match status" value="1"/>
</dbReference>
<feature type="transmembrane region" description="Helical" evidence="5">
    <location>
        <begin position="135"/>
        <end position="159"/>
    </location>
</feature>
<evidence type="ECO:0000256" key="4">
    <source>
        <dbReference type="SAM" id="MobiDB-lite"/>
    </source>
</evidence>
<comment type="caution">
    <text evidence="6">The sequence shown here is derived from an EMBL/GenBank/DDBJ whole genome shotgun (WGS) entry which is preliminary data.</text>
</comment>
<evidence type="ECO:0000313" key="6">
    <source>
        <dbReference type="EMBL" id="MDM7886587.1"/>
    </source>
</evidence>
<name>A0ABT7TAJ3_9MICO</name>
<dbReference type="EMBL" id="JAUCML010000013">
    <property type="protein sequence ID" value="MDM7886587.1"/>
    <property type="molecule type" value="Genomic_DNA"/>
</dbReference>
<feature type="transmembrane region" description="Helical" evidence="5">
    <location>
        <begin position="333"/>
        <end position="357"/>
    </location>
</feature>
<feature type="transmembrane region" description="Helical" evidence="5">
    <location>
        <begin position="211"/>
        <end position="231"/>
    </location>
</feature>
<feature type="transmembrane region" description="Helical" evidence="5">
    <location>
        <begin position="369"/>
        <end position="390"/>
    </location>
</feature>
<dbReference type="RefSeq" id="WP_289459932.1">
    <property type="nucleotide sequence ID" value="NZ_JAUCML010000013.1"/>
</dbReference>
<keyword evidence="7" id="KW-1185">Reference proteome</keyword>
<organism evidence="6 7">
    <name type="scientific">Curtobacterium citri</name>
    <dbReference type="NCBI Taxonomy" id="3055139"/>
    <lineage>
        <taxon>Bacteria</taxon>
        <taxon>Bacillati</taxon>
        <taxon>Actinomycetota</taxon>
        <taxon>Actinomycetes</taxon>
        <taxon>Micrococcales</taxon>
        <taxon>Microbacteriaceae</taxon>
        <taxon>Curtobacterium</taxon>
    </lineage>
</organism>
<feature type="region of interest" description="Disordered" evidence="4">
    <location>
        <begin position="426"/>
        <end position="494"/>
    </location>
</feature>
<evidence type="ECO:0000256" key="5">
    <source>
        <dbReference type="SAM" id="Phobius"/>
    </source>
</evidence>
<evidence type="ECO:0000313" key="7">
    <source>
        <dbReference type="Proteomes" id="UP001237823"/>
    </source>
</evidence>